<protein>
    <submittedName>
        <fullName evidence="2">Uncharacterized protein</fullName>
    </submittedName>
</protein>
<dbReference type="AlphaFoldDB" id="A0A7W9H244"/>
<organism evidence="2 3">
    <name type="scientific">Streptomyces caelestis</name>
    <dbReference type="NCBI Taxonomy" id="36816"/>
    <lineage>
        <taxon>Bacteria</taxon>
        <taxon>Bacillati</taxon>
        <taxon>Actinomycetota</taxon>
        <taxon>Actinomycetes</taxon>
        <taxon>Kitasatosporales</taxon>
        <taxon>Streptomycetaceae</taxon>
        <taxon>Streptomyces</taxon>
    </lineage>
</organism>
<proteinExistence type="predicted"/>
<evidence type="ECO:0000256" key="1">
    <source>
        <dbReference type="SAM" id="MobiDB-lite"/>
    </source>
</evidence>
<feature type="region of interest" description="Disordered" evidence="1">
    <location>
        <begin position="72"/>
        <end position="99"/>
    </location>
</feature>
<sequence length="99" mass="10144">MPSSSDTGCAPIADSALRTSVTRHPVHHFRSASVAGPHAASHRLSSSACACAGSGSGCSGAMAQRNWLDVQEPSGRPRTTFPSTPSTFSSRVETVCSPS</sequence>
<gene>
    <name evidence="2" type="ORF">HDA41_002262</name>
</gene>
<evidence type="ECO:0000313" key="3">
    <source>
        <dbReference type="Proteomes" id="UP000590647"/>
    </source>
</evidence>
<reference evidence="2 3" key="1">
    <citation type="submission" date="2020-08" db="EMBL/GenBank/DDBJ databases">
        <title>Sequencing the genomes of 1000 actinobacteria strains.</title>
        <authorList>
            <person name="Klenk H.-P."/>
        </authorList>
    </citation>
    <scope>NUCLEOTIDE SEQUENCE [LARGE SCALE GENOMIC DNA]</scope>
    <source>
        <strain evidence="2 3">DSM 40084</strain>
    </source>
</reference>
<feature type="compositionally biased region" description="Low complexity" evidence="1">
    <location>
        <begin position="76"/>
        <end position="91"/>
    </location>
</feature>
<evidence type="ECO:0000313" key="2">
    <source>
        <dbReference type="EMBL" id="MBB5794298.1"/>
    </source>
</evidence>
<keyword evidence="3" id="KW-1185">Reference proteome</keyword>
<dbReference type="Proteomes" id="UP000590647">
    <property type="component" value="Unassembled WGS sequence"/>
</dbReference>
<dbReference type="EMBL" id="JACHNE010000001">
    <property type="protein sequence ID" value="MBB5794298.1"/>
    <property type="molecule type" value="Genomic_DNA"/>
</dbReference>
<accession>A0A7W9H244</accession>
<name>A0A7W9H244_9ACTN</name>
<comment type="caution">
    <text evidence="2">The sequence shown here is derived from an EMBL/GenBank/DDBJ whole genome shotgun (WGS) entry which is preliminary data.</text>
</comment>